<evidence type="ECO:0008006" key="4">
    <source>
        <dbReference type="Google" id="ProtNLM"/>
    </source>
</evidence>
<evidence type="ECO:0000313" key="2">
    <source>
        <dbReference type="EMBL" id="TYS47552.1"/>
    </source>
</evidence>
<comment type="caution">
    <text evidence="2">The sequence shown here is derived from an EMBL/GenBank/DDBJ whole genome shotgun (WGS) entry which is preliminary data.</text>
</comment>
<keyword evidence="1" id="KW-0812">Transmembrane</keyword>
<reference evidence="2 3" key="1">
    <citation type="submission" date="2019-08" db="EMBL/GenBank/DDBJ databases">
        <title>Bacillus genomes from the desert of Cuatro Cienegas, Coahuila.</title>
        <authorList>
            <person name="Olmedo-Alvarez G."/>
        </authorList>
    </citation>
    <scope>NUCLEOTIDE SEQUENCE [LARGE SCALE GENOMIC DNA]</scope>
    <source>
        <strain evidence="2 3">CH446_14T</strain>
    </source>
</reference>
<dbReference type="AlphaFoldDB" id="A0A5D4RDJ8"/>
<gene>
    <name evidence="2" type="ORF">FZD51_11415</name>
</gene>
<sequence>MDLLQFLNQKYIMLVPALWVIGLALKQTPWVPDWTIIWILLFLSVGFGAFAFGFSINGILNGVIAAGVAVLGHQMYKQSILSRPANRKKNKHKD</sequence>
<evidence type="ECO:0000313" key="3">
    <source>
        <dbReference type="Proteomes" id="UP000322139"/>
    </source>
</evidence>
<dbReference type="Pfam" id="PF16079">
    <property type="entry name" value="Phage_holin_5_2"/>
    <property type="match status" value="1"/>
</dbReference>
<name>A0A5D4RDJ8_9BACI</name>
<feature type="transmembrane region" description="Helical" evidence="1">
    <location>
        <begin position="36"/>
        <end position="69"/>
    </location>
</feature>
<dbReference type="EMBL" id="VTER01000006">
    <property type="protein sequence ID" value="TYS47552.1"/>
    <property type="molecule type" value="Genomic_DNA"/>
</dbReference>
<keyword evidence="1" id="KW-1133">Transmembrane helix</keyword>
<accession>A0A5D4RDJ8</accession>
<organism evidence="2 3">
    <name type="scientific">Bacillus infantis</name>
    <dbReference type="NCBI Taxonomy" id="324767"/>
    <lineage>
        <taxon>Bacteria</taxon>
        <taxon>Bacillati</taxon>
        <taxon>Bacillota</taxon>
        <taxon>Bacilli</taxon>
        <taxon>Bacillales</taxon>
        <taxon>Bacillaceae</taxon>
        <taxon>Bacillus</taxon>
    </lineage>
</organism>
<evidence type="ECO:0000256" key="1">
    <source>
        <dbReference type="SAM" id="Phobius"/>
    </source>
</evidence>
<protein>
    <recommendedName>
        <fullName evidence="4">Holin</fullName>
    </recommendedName>
</protein>
<dbReference type="Proteomes" id="UP000322139">
    <property type="component" value="Unassembled WGS sequence"/>
</dbReference>
<keyword evidence="1" id="KW-0472">Membrane</keyword>
<dbReference type="InterPro" id="IPR032111">
    <property type="entry name" value="Clostridium_phage_holin"/>
</dbReference>
<proteinExistence type="predicted"/>
<feature type="transmembrane region" description="Helical" evidence="1">
    <location>
        <begin position="12"/>
        <end position="30"/>
    </location>
</feature>